<accession>A0ACC0CVX7</accession>
<dbReference type="Proteomes" id="UP001497680">
    <property type="component" value="Unassembled WGS sequence"/>
</dbReference>
<gene>
    <name evidence="1" type="ORF">F4821DRAFT_242568</name>
</gene>
<organism evidence="1 2">
    <name type="scientific">Hypoxylon rubiginosum</name>
    <dbReference type="NCBI Taxonomy" id="110542"/>
    <lineage>
        <taxon>Eukaryota</taxon>
        <taxon>Fungi</taxon>
        <taxon>Dikarya</taxon>
        <taxon>Ascomycota</taxon>
        <taxon>Pezizomycotina</taxon>
        <taxon>Sordariomycetes</taxon>
        <taxon>Xylariomycetidae</taxon>
        <taxon>Xylariales</taxon>
        <taxon>Hypoxylaceae</taxon>
        <taxon>Hypoxylon</taxon>
    </lineage>
</organism>
<protein>
    <submittedName>
        <fullName evidence="1">Tyrosine phosphatase</fullName>
    </submittedName>
</protein>
<proteinExistence type="predicted"/>
<reference evidence="1 2" key="1">
    <citation type="journal article" date="2022" name="New Phytol.">
        <title>Ecological generalism drives hyperdiversity of secondary metabolite gene clusters in xylarialean endophytes.</title>
        <authorList>
            <person name="Franco M.E.E."/>
            <person name="Wisecaver J.H."/>
            <person name="Arnold A.E."/>
            <person name="Ju Y.M."/>
            <person name="Slot J.C."/>
            <person name="Ahrendt S."/>
            <person name="Moore L.P."/>
            <person name="Eastman K.E."/>
            <person name="Scott K."/>
            <person name="Konkel Z."/>
            <person name="Mondo S.J."/>
            <person name="Kuo A."/>
            <person name="Hayes R.D."/>
            <person name="Haridas S."/>
            <person name="Andreopoulos B."/>
            <person name="Riley R."/>
            <person name="LaButti K."/>
            <person name="Pangilinan J."/>
            <person name="Lipzen A."/>
            <person name="Amirebrahimi M."/>
            <person name="Yan J."/>
            <person name="Adam C."/>
            <person name="Keymanesh K."/>
            <person name="Ng V."/>
            <person name="Louie K."/>
            <person name="Northen T."/>
            <person name="Drula E."/>
            <person name="Henrissat B."/>
            <person name="Hsieh H.M."/>
            <person name="Youens-Clark K."/>
            <person name="Lutzoni F."/>
            <person name="Miadlikowska J."/>
            <person name="Eastwood D.C."/>
            <person name="Hamelin R.C."/>
            <person name="Grigoriev I.V."/>
            <person name="U'Ren J.M."/>
        </authorList>
    </citation>
    <scope>NUCLEOTIDE SEQUENCE [LARGE SCALE GENOMIC DNA]</scope>
    <source>
        <strain evidence="1 2">ER1909</strain>
    </source>
</reference>
<evidence type="ECO:0000313" key="2">
    <source>
        <dbReference type="Proteomes" id="UP001497680"/>
    </source>
</evidence>
<name>A0ACC0CVX7_9PEZI</name>
<keyword evidence="2" id="KW-1185">Reference proteome</keyword>
<dbReference type="EMBL" id="MU394335">
    <property type="protein sequence ID" value="KAI6084596.1"/>
    <property type="molecule type" value="Genomic_DNA"/>
</dbReference>
<sequence>MRGLCWKIANMSPDDQKMAASGLPHAGPFISIPGVLNFRDIGGFPIASRPDKMVRRGIIFRSSEPSKAKDSGVDRIQQLGIKQVYDLRSPQELLLAHNPPVRDWEGVEKVFAPVFLDEDYSPEAIAIRNQSFGSGPEGFAKVYMNILASGSSPSNEAKPFAKILSHLASNNSPTPILIHCSAGKDRTGVICALILSLCGVADEGVAIEYNLTDIGLKPLHEIIVSNLMKEEAFMGNPEGARQMVQAQKETMLNTLQEIRNLYGSVEKCVSSLGLLSYEEIEQLRRNLIVDTTEDPFGFKKD</sequence>
<evidence type="ECO:0000313" key="1">
    <source>
        <dbReference type="EMBL" id="KAI6084596.1"/>
    </source>
</evidence>
<comment type="caution">
    <text evidence="1">The sequence shown here is derived from an EMBL/GenBank/DDBJ whole genome shotgun (WGS) entry which is preliminary data.</text>
</comment>